<evidence type="ECO:0000256" key="1">
    <source>
        <dbReference type="SAM" id="MobiDB-lite"/>
    </source>
</evidence>
<dbReference type="PANTHER" id="PTHR23082:SF0">
    <property type="entry name" value="GENERAL TRANSCRIPTION FACTOR 3C POLYPEPTIDE 3"/>
    <property type="match status" value="1"/>
</dbReference>
<feature type="compositionally biased region" description="Polar residues" evidence="1">
    <location>
        <begin position="122"/>
        <end position="133"/>
    </location>
</feature>
<feature type="compositionally biased region" description="Acidic residues" evidence="1">
    <location>
        <begin position="23"/>
        <end position="46"/>
    </location>
</feature>
<evidence type="ECO:0000313" key="2">
    <source>
        <dbReference type="EMBL" id="RXM36564.1"/>
    </source>
</evidence>
<reference evidence="2 3" key="1">
    <citation type="submission" date="2019-01" db="EMBL/GenBank/DDBJ databases">
        <title>Draft Genome and Complete Hox-Cluster Characterization of the Sterlet Sturgeon (Acipenser ruthenus).</title>
        <authorList>
            <person name="Wei Q."/>
        </authorList>
    </citation>
    <scope>NUCLEOTIDE SEQUENCE [LARGE SCALE GENOMIC DNA]</scope>
    <source>
        <strain evidence="2">WHYD16114868_AA</strain>
        <tissue evidence="2">Blood</tissue>
    </source>
</reference>
<protein>
    <submittedName>
        <fullName evidence="2">General transcription factor 3C polypeptide 3</fullName>
    </submittedName>
</protein>
<sequence length="145" mass="16713">MRRCEEEGVSRSVQRAFTSMLGEGEEEEDEEDEGEEDEEGGDEEQTETFSAEIELNRENKKMLKGFSFLNHYLKLWGSCQESFYNMGRALHQLGLVHLAIHYYQPTLTCPVPHLSLTSSQLHEQRYPQSSTGRSRAWPQVNENLA</sequence>
<dbReference type="GO" id="GO:0006383">
    <property type="term" value="P:transcription by RNA polymerase III"/>
    <property type="evidence" value="ECO:0007669"/>
    <property type="project" value="InterPro"/>
</dbReference>
<gene>
    <name evidence="2" type="ORF">EOD39_3458</name>
</gene>
<dbReference type="AlphaFoldDB" id="A0A444UN60"/>
<name>A0A444UN60_ACIRT</name>
<dbReference type="Proteomes" id="UP000289886">
    <property type="component" value="Unassembled WGS sequence"/>
</dbReference>
<comment type="caution">
    <text evidence="2">The sequence shown here is derived from an EMBL/GenBank/DDBJ whole genome shotgun (WGS) entry which is preliminary data.</text>
</comment>
<evidence type="ECO:0000313" key="3">
    <source>
        <dbReference type="Proteomes" id="UP000289886"/>
    </source>
</evidence>
<dbReference type="InterPro" id="IPR039340">
    <property type="entry name" value="Tfc4/TFIIIC-102/Sfc4"/>
</dbReference>
<organism evidence="2 3">
    <name type="scientific">Acipenser ruthenus</name>
    <name type="common">Sterlet sturgeon</name>
    <dbReference type="NCBI Taxonomy" id="7906"/>
    <lineage>
        <taxon>Eukaryota</taxon>
        <taxon>Metazoa</taxon>
        <taxon>Chordata</taxon>
        <taxon>Craniata</taxon>
        <taxon>Vertebrata</taxon>
        <taxon>Euteleostomi</taxon>
        <taxon>Actinopterygii</taxon>
        <taxon>Chondrostei</taxon>
        <taxon>Acipenseriformes</taxon>
        <taxon>Acipenseridae</taxon>
        <taxon>Acipenser</taxon>
    </lineage>
</organism>
<accession>A0A444UN60</accession>
<proteinExistence type="predicted"/>
<dbReference type="EMBL" id="SCEB01214211">
    <property type="protein sequence ID" value="RXM36564.1"/>
    <property type="molecule type" value="Genomic_DNA"/>
</dbReference>
<dbReference type="PANTHER" id="PTHR23082">
    <property type="entry name" value="TRANSCRIPTION INITIATION FACTOR IIIC TFIIIC , POLYPEPTIDE 3-RELATED"/>
    <property type="match status" value="1"/>
</dbReference>
<keyword evidence="3" id="KW-1185">Reference proteome</keyword>
<feature type="region of interest" description="Disordered" evidence="1">
    <location>
        <begin position="1"/>
        <end position="49"/>
    </location>
</feature>
<dbReference type="GO" id="GO:0000127">
    <property type="term" value="C:transcription factor TFIIIC complex"/>
    <property type="evidence" value="ECO:0007669"/>
    <property type="project" value="TreeGrafter"/>
</dbReference>
<feature type="region of interest" description="Disordered" evidence="1">
    <location>
        <begin position="122"/>
        <end position="145"/>
    </location>
</feature>